<reference evidence="2" key="1">
    <citation type="submission" date="2025-08" db="UniProtKB">
        <authorList>
            <consortium name="RefSeq"/>
        </authorList>
    </citation>
    <scope>IDENTIFICATION</scope>
    <source>
        <tissue evidence="2">Leaves</tissue>
    </source>
</reference>
<dbReference type="OrthoDB" id="1912561at2759"/>
<evidence type="ECO:0000313" key="1">
    <source>
        <dbReference type="Proteomes" id="UP000235220"/>
    </source>
</evidence>
<dbReference type="KEGG" id="jre:108985460"/>
<accession>A0A2I4E1M6</accession>
<dbReference type="RefSeq" id="XP_018813309.2">
    <property type="nucleotide sequence ID" value="XM_018957764.2"/>
</dbReference>
<gene>
    <name evidence="2" type="primary">LOC108985460</name>
</gene>
<proteinExistence type="predicted"/>
<evidence type="ECO:0000313" key="2">
    <source>
        <dbReference type="RefSeq" id="XP_018813309.2"/>
    </source>
</evidence>
<dbReference type="GeneID" id="108985460"/>
<dbReference type="PANTHER" id="PTHR47481">
    <property type="match status" value="1"/>
</dbReference>
<protein>
    <submittedName>
        <fullName evidence="2">Uncharacterized protein LOC108985460</fullName>
    </submittedName>
</protein>
<name>A0A2I4E1M6_JUGRE</name>
<dbReference type="PANTHER" id="PTHR47481:SF9">
    <property type="entry name" value="RETROTRANSPOSON GAG DOMAIN-CONTAINING PROTEIN"/>
    <property type="match status" value="1"/>
</dbReference>
<dbReference type="AlphaFoldDB" id="A0A2I4E1M6"/>
<dbReference type="Proteomes" id="UP000235220">
    <property type="component" value="Chromosome 11"/>
</dbReference>
<dbReference type="Pfam" id="PF14223">
    <property type="entry name" value="Retrotran_gag_2"/>
    <property type="match status" value="1"/>
</dbReference>
<sequence length="198" mass="21973">MSPSDNPNTQTPSSTATSLVVFNITAQINEKLTPSTFPQWRPQFEALLIGYNLMDYVTGDLLCPSSDGIASSISQKTHWVRQDKLILNAILASTSTTITPLIATAKTSHESWKKSTTMYASKLRTKVMQLKEELTLIQRGNQPVLDYLHAVKALADEIALIDHPIFYDDLTFFVLNGSGPNFTEIAAPIRAREKSLIF</sequence>
<keyword evidence="1" id="KW-1185">Reference proteome</keyword>
<dbReference type="Gramene" id="Jr11_10120_p1">
    <property type="protein sequence ID" value="cds.Jr11_10120_p1"/>
    <property type="gene ID" value="Jr11_10120"/>
</dbReference>
<organism evidence="1 2">
    <name type="scientific">Juglans regia</name>
    <name type="common">English walnut</name>
    <dbReference type="NCBI Taxonomy" id="51240"/>
    <lineage>
        <taxon>Eukaryota</taxon>
        <taxon>Viridiplantae</taxon>
        <taxon>Streptophyta</taxon>
        <taxon>Embryophyta</taxon>
        <taxon>Tracheophyta</taxon>
        <taxon>Spermatophyta</taxon>
        <taxon>Magnoliopsida</taxon>
        <taxon>eudicotyledons</taxon>
        <taxon>Gunneridae</taxon>
        <taxon>Pentapetalae</taxon>
        <taxon>rosids</taxon>
        <taxon>fabids</taxon>
        <taxon>Fagales</taxon>
        <taxon>Juglandaceae</taxon>
        <taxon>Juglans</taxon>
    </lineage>
</organism>